<keyword evidence="16" id="KW-1185">Reference proteome</keyword>
<evidence type="ECO:0000259" key="14">
    <source>
        <dbReference type="Pfam" id="PF01928"/>
    </source>
</evidence>
<dbReference type="Proteomes" id="UP000326198">
    <property type="component" value="Unassembled WGS sequence"/>
</dbReference>
<evidence type="ECO:0000256" key="4">
    <source>
        <dbReference type="ARBA" id="ARBA00008181"/>
    </source>
</evidence>
<evidence type="ECO:0000313" key="15">
    <source>
        <dbReference type="EMBL" id="KAE8381555.1"/>
    </source>
</evidence>
<dbReference type="Pfam" id="PF01928">
    <property type="entry name" value="CYTH"/>
    <property type="match status" value="1"/>
</dbReference>
<evidence type="ECO:0000256" key="7">
    <source>
        <dbReference type="ARBA" id="ARBA00020088"/>
    </source>
</evidence>
<evidence type="ECO:0000313" key="16">
    <source>
        <dbReference type="Proteomes" id="UP000326198"/>
    </source>
</evidence>
<dbReference type="GO" id="GO:0050333">
    <property type="term" value="F:thiamine triphosphate phosphatase activity"/>
    <property type="evidence" value="ECO:0007669"/>
    <property type="project" value="UniProtKB-EC"/>
</dbReference>
<keyword evidence="9" id="KW-0479">Metal-binding</keyword>
<accession>A0A5N7BIJ2</accession>
<organism evidence="15 16">
    <name type="scientific">Aspergillus bertholletiae</name>
    <dbReference type="NCBI Taxonomy" id="1226010"/>
    <lineage>
        <taxon>Eukaryota</taxon>
        <taxon>Fungi</taxon>
        <taxon>Dikarya</taxon>
        <taxon>Ascomycota</taxon>
        <taxon>Pezizomycotina</taxon>
        <taxon>Eurotiomycetes</taxon>
        <taxon>Eurotiomycetidae</taxon>
        <taxon>Eurotiales</taxon>
        <taxon>Aspergillaceae</taxon>
        <taxon>Aspergillus</taxon>
        <taxon>Aspergillus subgen. Circumdati</taxon>
    </lineage>
</organism>
<comment type="subcellular location">
    <subcellularLocation>
        <location evidence="3">Cytoplasm</location>
    </subcellularLocation>
</comment>
<evidence type="ECO:0000256" key="13">
    <source>
        <dbReference type="ARBA" id="ARBA00048194"/>
    </source>
</evidence>
<dbReference type="EMBL" id="ML736170">
    <property type="protein sequence ID" value="KAE8381555.1"/>
    <property type="molecule type" value="Genomic_DNA"/>
</dbReference>
<comment type="subunit">
    <text evidence="5">Monomer.</text>
</comment>
<evidence type="ECO:0000256" key="11">
    <source>
        <dbReference type="ARBA" id="ARBA00022842"/>
    </source>
</evidence>
<comment type="similarity">
    <text evidence="4">Belongs to the ThTPase family.</text>
</comment>
<name>A0A5N7BIJ2_9EURO</name>
<dbReference type="AlphaFoldDB" id="A0A5N7BIJ2"/>
<dbReference type="GO" id="GO:0005737">
    <property type="term" value="C:cytoplasm"/>
    <property type="evidence" value="ECO:0007669"/>
    <property type="project" value="UniProtKB-SubCell"/>
</dbReference>
<dbReference type="InterPro" id="IPR023577">
    <property type="entry name" value="CYTH_domain"/>
</dbReference>
<dbReference type="PANTHER" id="PTHR14586:SF1">
    <property type="entry name" value="THIAMINE-TRIPHOSPHATASE"/>
    <property type="match status" value="1"/>
</dbReference>
<evidence type="ECO:0000256" key="12">
    <source>
        <dbReference type="ARBA" id="ARBA00022990"/>
    </source>
</evidence>
<comment type="catalytic activity">
    <reaction evidence="13">
        <text>thiamine triphosphate + H2O = thiamine diphosphate + phosphate + H(+)</text>
        <dbReference type="Rhea" id="RHEA:11744"/>
        <dbReference type="ChEBI" id="CHEBI:15377"/>
        <dbReference type="ChEBI" id="CHEBI:15378"/>
        <dbReference type="ChEBI" id="CHEBI:43474"/>
        <dbReference type="ChEBI" id="CHEBI:58937"/>
        <dbReference type="ChEBI" id="CHEBI:58938"/>
        <dbReference type="EC" id="3.6.1.28"/>
    </reaction>
</comment>
<dbReference type="GO" id="GO:0000287">
    <property type="term" value="F:magnesium ion binding"/>
    <property type="evidence" value="ECO:0007669"/>
    <property type="project" value="TreeGrafter"/>
</dbReference>
<evidence type="ECO:0000256" key="2">
    <source>
        <dbReference type="ARBA" id="ARBA00002106"/>
    </source>
</evidence>
<dbReference type="Gene3D" id="2.40.320.10">
    <property type="entry name" value="Hypothetical Protein Pfu-838710-001"/>
    <property type="match status" value="1"/>
</dbReference>
<proteinExistence type="inferred from homology"/>
<feature type="domain" description="CYTH" evidence="14">
    <location>
        <begin position="34"/>
        <end position="150"/>
    </location>
</feature>
<dbReference type="InterPro" id="IPR033469">
    <property type="entry name" value="CYTH-like_dom_sf"/>
</dbReference>
<keyword evidence="11" id="KW-0460">Magnesium</keyword>
<dbReference type="GO" id="GO:0042357">
    <property type="term" value="P:thiamine diphosphate metabolic process"/>
    <property type="evidence" value="ECO:0007669"/>
    <property type="project" value="TreeGrafter"/>
</dbReference>
<keyword evidence="8" id="KW-0963">Cytoplasm</keyword>
<keyword evidence="10" id="KW-0378">Hydrolase</keyword>
<evidence type="ECO:0000256" key="3">
    <source>
        <dbReference type="ARBA" id="ARBA00004496"/>
    </source>
</evidence>
<evidence type="ECO:0000256" key="6">
    <source>
        <dbReference type="ARBA" id="ARBA00012378"/>
    </source>
</evidence>
<dbReference type="CDD" id="cd07758">
    <property type="entry name" value="ThTPase"/>
    <property type="match status" value="1"/>
</dbReference>
<evidence type="ECO:0000256" key="9">
    <source>
        <dbReference type="ARBA" id="ARBA00022723"/>
    </source>
</evidence>
<gene>
    <name evidence="15" type="ORF">BDV26DRAFT_255369</name>
</gene>
<dbReference type="InterPro" id="IPR012177">
    <property type="entry name" value="ThTPase_euk"/>
</dbReference>
<evidence type="ECO:0000256" key="8">
    <source>
        <dbReference type="ARBA" id="ARBA00022490"/>
    </source>
</evidence>
<comment type="function">
    <text evidence="2">Hydrolase highly specific for thiamine triphosphate (ThTP).</text>
</comment>
<evidence type="ECO:0000256" key="10">
    <source>
        <dbReference type="ARBA" id="ARBA00022801"/>
    </source>
</evidence>
<reference evidence="15 16" key="1">
    <citation type="submission" date="2019-04" db="EMBL/GenBank/DDBJ databases">
        <title>Friends and foes A comparative genomics studyof 23 Aspergillus species from section Flavi.</title>
        <authorList>
            <consortium name="DOE Joint Genome Institute"/>
            <person name="Kjaerbolling I."/>
            <person name="Vesth T."/>
            <person name="Frisvad J.C."/>
            <person name="Nybo J.L."/>
            <person name="Theobald S."/>
            <person name="Kildgaard S."/>
            <person name="Isbrandt T."/>
            <person name="Kuo A."/>
            <person name="Sato A."/>
            <person name="Lyhne E.K."/>
            <person name="Kogle M.E."/>
            <person name="Wiebenga A."/>
            <person name="Kun R.S."/>
            <person name="Lubbers R.J."/>
            <person name="Makela M.R."/>
            <person name="Barry K."/>
            <person name="Chovatia M."/>
            <person name="Clum A."/>
            <person name="Daum C."/>
            <person name="Haridas S."/>
            <person name="He G."/>
            <person name="LaButti K."/>
            <person name="Lipzen A."/>
            <person name="Mondo S."/>
            <person name="Riley R."/>
            <person name="Salamov A."/>
            <person name="Simmons B.A."/>
            <person name="Magnuson J.K."/>
            <person name="Henrissat B."/>
            <person name="Mortensen U.H."/>
            <person name="Larsen T.O."/>
            <person name="Devries R.P."/>
            <person name="Grigoriev I.V."/>
            <person name="Machida M."/>
            <person name="Baker S.E."/>
            <person name="Andersen M.R."/>
        </authorList>
    </citation>
    <scope>NUCLEOTIDE SEQUENCE [LARGE SCALE GENOMIC DNA]</scope>
    <source>
        <strain evidence="15 16">IBT 29228</strain>
    </source>
</reference>
<keyword evidence="12" id="KW-0007">Acetylation</keyword>
<dbReference type="PANTHER" id="PTHR14586">
    <property type="entry name" value="THIAMINE-TRIPHOSPHATASE"/>
    <property type="match status" value="1"/>
</dbReference>
<comment type="cofactor">
    <cofactor evidence="1">
        <name>Mg(2+)</name>
        <dbReference type="ChEBI" id="CHEBI:18420"/>
    </cofactor>
</comment>
<dbReference type="GO" id="GO:0006772">
    <property type="term" value="P:thiamine metabolic process"/>
    <property type="evidence" value="ECO:0007669"/>
    <property type="project" value="InterPro"/>
</dbReference>
<dbReference type="EC" id="3.6.1.28" evidence="6"/>
<protein>
    <recommendedName>
        <fullName evidence="7">Thiamine-triphosphatase</fullName>
        <ecNumber evidence="6">3.6.1.28</ecNumber>
    </recommendedName>
</protein>
<evidence type="ECO:0000256" key="1">
    <source>
        <dbReference type="ARBA" id="ARBA00001946"/>
    </source>
</evidence>
<dbReference type="SUPFAM" id="SSF55154">
    <property type="entry name" value="CYTH-like phosphatases"/>
    <property type="match status" value="1"/>
</dbReference>
<evidence type="ECO:0000256" key="5">
    <source>
        <dbReference type="ARBA" id="ARBA00011245"/>
    </source>
</evidence>
<sequence length="200" mass="22728">MLVLEVERKFCRLAVPRLRIDGGVPPFRSLTYRGKQSFHDIYFDNTGFLCSKGVWIRQRDGHWQAKIRRGGDYINSKFEELSAPDRIADYLEELMGVRNSATANFGLTQMAAFTTTRESWKADQDFTVVQDVTDFGHTVGEVELECQLGHEGNSDSDSRTSQLAEMDARIATFMKRYSWAFAGGIPKGKLTAYFEKFRGA</sequence>
<dbReference type="InterPro" id="IPR039582">
    <property type="entry name" value="THTPA"/>
</dbReference>
<dbReference type="OrthoDB" id="442176at2759"/>